<evidence type="ECO:0000313" key="7">
    <source>
        <dbReference type="Proteomes" id="UP000030745"/>
    </source>
</evidence>
<dbReference type="InterPro" id="IPR038765">
    <property type="entry name" value="Papain-like_cys_pep_sf"/>
</dbReference>
<dbReference type="OMA" id="ERTIHTQ"/>
<evidence type="ECO:0000256" key="1">
    <source>
        <dbReference type="ARBA" id="ARBA00005234"/>
    </source>
</evidence>
<organism evidence="6 7">
    <name type="scientific">Saprolegnia parasitica (strain CBS 223.65)</name>
    <dbReference type="NCBI Taxonomy" id="695850"/>
    <lineage>
        <taxon>Eukaryota</taxon>
        <taxon>Sar</taxon>
        <taxon>Stramenopiles</taxon>
        <taxon>Oomycota</taxon>
        <taxon>Saprolegniomycetes</taxon>
        <taxon>Saprolegniales</taxon>
        <taxon>Saprolegniaceae</taxon>
        <taxon>Saprolegnia</taxon>
    </lineage>
</organism>
<reference evidence="6 7" key="1">
    <citation type="journal article" date="2013" name="PLoS Genet.">
        <title>Distinctive expansion of potential virulence genes in the genome of the oomycete fish pathogen Saprolegnia parasitica.</title>
        <authorList>
            <person name="Jiang R.H."/>
            <person name="de Bruijn I."/>
            <person name="Haas B.J."/>
            <person name="Belmonte R."/>
            <person name="Lobach L."/>
            <person name="Christie J."/>
            <person name="van den Ackerveken G."/>
            <person name="Bottin A."/>
            <person name="Bulone V."/>
            <person name="Diaz-Moreno S.M."/>
            <person name="Dumas B."/>
            <person name="Fan L."/>
            <person name="Gaulin E."/>
            <person name="Govers F."/>
            <person name="Grenville-Briggs L.J."/>
            <person name="Horner N.R."/>
            <person name="Levin J.Z."/>
            <person name="Mammella M."/>
            <person name="Meijer H.J."/>
            <person name="Morris P."/>
            <person name="Nusbaum C."/>
            <person name="Oome S."/>
            <person name="Phillips A.J."/>
            <person name="van Rooyen D."/>
            <person name="Rzeszutek E."/>
            <person name="Saraiva M."/>
            <person name="Secombes C.J."/>
            <person name="Seidl M.F."/>
            <person name="Snel B."/>
            <person name="Stassen J.H."/>
            <person name="Sykes S."/>
            <person name="Tripathy S."/>
            <person name="van den Berg H."/>
            <person name="Vega-Arreguin J.C."/>
            <person name="Wawra S."/>
            <person name="Young S.K."/>
            <person name="Zeng Q."/>
            <person name="Dieguez-Uribeondo J."/>
            <person name="Russ C."/>
            <person name="Tyler B.M."/>
            <person name="van West P."/>
        </authorList>
    </citation>
    <scope>NUCLEOTIDE SEQUENCE [LARGE SCALE GENOMIC DNA]</scope>
    <source>
        <strain evidence="6 7">CBS 223.65</strain>
    </source>
</reference>
<dbReference type="Gene3D" id="3.40.395.10">
    <property type="entry name" value="Adenoviral Proteinase, Chain A"/>
    <property type="match status" value="1"/>
</dbReference>
<evidence type="ECO:0000256" key="4">
    <source>
        <dbReference type="SAM" id="Coils"/>
    </source>
</evidence>
<dbReference type="EMBL" id="KK583233">
    <property type="protein sequence ID" value="KDO25339.1"/>
    <property type="molecule type" value="Genomic_DNA"/>
</dbReference>
<dbReference type="SUPFAM" id="SSF54001">
    <property type="entry name" value="Cysteine proteinases"/>
    <property type="match status" value="1"/>
</dbReference>
<evidence type="ECO:0000259" key="5">
    <source>
        <dbReference type="PROSITE" id="PS50600"/>
    </source>
</evidence>
<dbReference type="VEuPathDB" id="FungiDB:SPRG_09164"/>
<dbReference type="GO" id="GO:0006508">
    <property type="term" value="P:proteolysis"/>
    <property type="evidence" value="ECO:0007669"/>
    <property type="project" value="UniProtKB-KW"/>
</dbReference>
<feature type="coiled-coil region" evidence="4">
    <location>
        <begin position="44"/>
        <end position="92"/>
    </location>
</feature>
<evidence type="ECO:0000256" key="3">
    <source>
        <dbReference type="ARBA" id="ARBA00022801"/>
    </source>
</evidence>
<protein>
    <recommendedName>
        <fullName evidence="5">Ubiquitin-like protease family profile domain-containing protein</fullName>
    </recommendedName>
</protein>
<evidence type="ECO:0000313" key="6">
    <source>
        <dbReference type="EMBL" id="KDO25339.1"/>
    </source>
</evidence>
<dbReference type="GeneID" id="24131354"/>
<dbReference type="Proteomes" id="UP000030745">
    <property type="component" value="Unassembled WGS sequence"/>
</dbReference>
<comment type="similarity">
    <text evidence="1">Belongs to the peptidase C48 family.</text>
</comment>
<keyword evidence="7" id="KW-1185">Reference proteome</keyword>
<keyword evidence="3" id="KW-0378">Hydrolase</keyword>
<dbReference type="GO" id="GO:0008234">
    <property type="term" value="F:cysteine-type peptidase activity"/>
    <property type="evidence" value="ECO:0007669"/>
    <property type="project" value="InterPro"/>
</dbReference>
<dbReference type="AlphaFoldDB" id="A0A067C3I4"/>
<dbReference type="InterPro" id="IPR003653">
    <property type="entry name" value="Peptidase_C48_C"/>
</dbReference>
<dbReference type="STRING" id="695850.A0A067C3I4"/>
<keyword evidence="2" id="KW-0645">Protease</keyword>
<gene>
    <name evidence="6" type="ORF">SPRG_09164</name>
</gene>
<dbReference type="KEGG" id="spar:SPRG_09164"/>
<dbReference type="RefSeq" id="XP_012203989.1">
    <property type="nucleotide sequence ID" value="XM_012348599.1"/>
</dbReference>
<accession>A0A067C3I4</accession>
<feature type="domain" description="Ubiquitin-like protease family profile" evidence="5">
    <location>
        <begin position="169"/>
        <end position="337"/>
    </location>
</feature>
<proteinExistence type="inferred from homology"/>
<dbReference type="PROSITE" id="PS50600">
    <property type="entry name" value="ULP_PROTEASE"/>
    <property type="match status" value="1"/>
</dbReference>
<sequence length="396" mass="43110">MARTRIGGDQADKFADLEARVDAQARATATELQEIRAALRVLGRADVEAERDDALRTKTALEHENAELKTKLAALSRDHEELRVNFDKLLHDVQHSTASMVAKYNRGEGDALAVPGRAVAPPVAGKRTSDGPAAASAVAKRPRRHGHGIVAGQGGAASVALTPVSAPSPKAPSRSVACLEAGMDLTTDLVDRFLAKLQDGACAATKPYCRILPASVLSSLMESGALVPSPAAYLDLLSTEIVVLPLLLGGHWSVTMVFRLDAAATETARIAFFDTFDSQHQEHAIHAEVHTFLSNVQHESRPRSRQPLNTSKVNFKVPLQRNPNDSGISMLLYVETALFAYSQVRWARNHGNKSPDVDFDAMRLLFEQTLTVANLRMPVHKRRQEMLEALRDSDKN</sequence>
<dbReference type="OrthoDB" id="10453788at2759"/>
<evidence type="ECO:0000256" key="2">
    <source>
        <dbReference type="ARBA" id="ARBA00022670"/>
    </source>
</evidence>
<dbReference type="Pfam" id="PF02902">
    <property type="entry name" value="Peptidase_C48"/>
    <property type="match status" value="1"/>
</dbReference>
<keyword evidence="4" id="KW-0175">Coiled coil</keyword>
<name>A0A067C3I4_SAPPC</name>